<dbReference type="GO" id="GO:0000287">
    <property type="term" value="F:magnesium ion binding"/>
    <property type="evidence" value="ECO:0007669"/>
    <property type="project" value="UniProtKB-UniRule"/>
</dbReference>
<feature type="binding site" evidence="11">
    <location>
        <position position="97"/>
    </location>
    <ligand>
        <name>Zn(2+)</name>
        <dbReference type="ChEBI" id="CHEBI:29105"/>
        <note>ligand shared between dimeric partners</note>
    </ligand>
</feature>
<dbReference type="GO" id="GO:0005737">
    <property type="term" value="C:cytoplasm"/>
    <property type="evidence" value="ECO:0007669"/>
    <property type="project" value="UniProtKB-SubCell"/>
</dbReference>
<comment type="cofactor">
    <cofactor evidence="11">
        <name>Mg(2+)</name>
        <dbReference type="ChEBI" id="CHEBI:18420"/>
    </cofactor>
    <text evidence="11">Binds 1 Mg(2+) ion per subunit.</text>
</comment>
<feature type="binding site" evidence="11">
    <location>
        <position position="75"/>
    </location>
    <ligand>
        <name>Mg(2+)</name>
        <dbReference type="ChEBI" id="CHEBI:18420"/>
    </ligand>
</feature>
<dbReference type="FunFam" id="3.10.20.810:FF:000001">
    <property type="entry name" value="Histidine biosynthesis bifunctional protein HisIE"/>
    <property type="match status" value="1"/>
</dbReference>
<gene>
    <name evidence="11 13" type="primary">hisI</name>
    <name evidence="13" type="ORF">F8R14_01260</name>
</gene>
<dbReference type="PANTHER" id="PTHR42945">
    <property type="entry name" value="HISTIDINE BIOSYNTHESIS BIFUNCTIONAL PROTEIN"/>
    <property type="match status" value="1"/>
</dbReference>
<evidence type="ECO:0000256" key="3">
    <source>
        <dbReference type="ARBA" id="ARBA00005169"/>
    </source>
</evidence>
<dbReference type="Proteomes" id="UP000434554">
    <property type="component" value="Unassembled WGS sequence"/>
</dbReference>
<dbReference type="UniPathway" id="UPA00031">
    <property type="reaction ID" value="UER00008"/>
</dbReference>
<comment type="caution">
    <text evidence="13">The sequence shown here is derived from an EMBL/GenBank/DDBJ whole genome shotgun (WGS) entry which is preliminary data.</text>
</comment>
<dbReference type="SUPFAM" id="SSF141734">
    <property type="entry name" value="HisI-like"/>
    <property type="match status" value="1"/>
</dbReference>
<keyword evidence="11" id="KW-0862">Zinc</keyword>
<evidence type="ECO:0000256" key="10">
    <source>
        <dbReference type="ARBA" id="ARBA00023102"/>
    </source>
</evidence>
<dbReference type="GO" id="GO:0008270">
    <property type="term" value="F:zinc ion binding"/>
    <property type="evidence" value="ECO:0007669"/>
    <property type="project" value="UniProtKB-UniRule"/>
</dbReference>
<comment type="similarity">
    <text evidence="6">In the N-terminal section; belongs to the PRA-CH family.</text>
</comment>
<dbReference type="AlphaFoldDB" id="A0A833CDG6"/>
<keyword evidence="7 11" id="KW-0963">Cytoplasm</keyword>
<comment type="similarity">
    <text evidence="5">In the C-terminal section; belongs to the PRA-PH family.</text>
</comment>
<comment type="subunit">
    <text evidence="11">Homodimer.</text>
</comment>
<keyword evidence="8 11" id="KW-0028">Amino-acid biosynthesis</keyword>
<comment type="function">
    <text evidence="11">Catalyzes the hydrolysis of the adenine ring of phosphoribosyl-AMP.</text>
</comment>
<dbReference type="EC" id="3.5.4.19" evidence="11"/>
<dbReference type="InterPro" id="IPR038019">
    <property type="entry name" value="PRib_AMP_CycHydrolase_sf"/>
</dbReference>
<evidence type="ECO:0000256" key="5">
    <source>
        <dbReference type="ARBA" id="ARBA00007731"/>
    </source>
</evidence>
<evidence type="ECO:0000256" key="6">
    <source>
        <dbReference type="ARBA" id="ARBA00008299"/>
    </source>
</evidence>
<dbReference type="NCBIfam" id="NF000768">
    <property type="entry name" value="PRK00051.1"/>
    <property type="match status" value="1"/>
</dbReference>
<dbReference type="GeneID" id="83054136"/>
<dbReference type="InterPro" id="IPR002496">
    <property type="entry name" value="PRib_AMP_CycHydrolase_dom"/>
</dbReference>
<comment type="similarity">
    <text evidence="11">Belongs to the PRA-CH family.</text>
</comment>
<dbReference type="RefSeq" id="WP_127007120.1">
    <property type="nucleotide sequence ID" value="NZ_JAGZQP010000004.1"/>
</dbReference>
<comment type="catalytic activity">
    <reaction evidence="1 11">
        <text>1-(5-phospho-beta-D-ribosyl)-5'-AMP + H2O = 1-(5-phospho-beta-D-ribosyl)-5-[(5-phospho-beta-D-ribosylamino)methylideneamino]imidazole-4-carboxamide</text>
        <dbReference type="Rhea" id="RHEA:20049"/>
        <dbReference type="ChEBI" id="CHEBI:15377"/>
        <dbReference type="ChEBI" id="CHEBI:58435"/>
        <dbReference type="ChEBI" id="CHEBI:59457"/>
        <dbReference type="EC" id="3.5.4.19"/>
    </reaction>
</comment>
<keyword evidence="10 11" id="KW-0368">Histidine biosynthesis</keyword>
<keyword evidence="11" id="KW-0479">Metal-binding</keyword>
<dbReference type="GO" id="GO:0004636">
    <property type="term" value="F:phosphoribosyl-ATP diphosphatase activity"/>
    <property type="evidence" value="ECO:0007669"/>
    <property type="project" value="UniProtKB-EC"/>
</dbReference>
<dbReference type="InterPro" id="IPR026660">
    <property type="entry name" value="PRA-CH"/>
</dbReference>
<evidence type="ECO:0000256" key="7">
    <source>
        <dbReference type="ARBA" id="ARBA00022490"/>
    </source>
</evidence>
<name>A0A833CDG6_9FIRM</name>
<feature type="binding site" evidence="11">
    <location>
        <position position="74"/>
    </location>
    <ligand>
        <name>Zn(2+)</name>
        <dbReference type="ChEBI" id="CHEBI:29105"/>
        <note>ligand shared between dimeric partners</note>
    </ligand>
</feature>
<evidence type="ECO:0000256" key="9">
    <source>
        <dbReference type="ARBA" id="ARBA00022801"/>
    </source>
</evidence>
<accession>A0A833CDG6</accession>
<dbReference type="EMBL" id="WBKH01000001">
    <property type="protein sequence ID" value="KAB1480019.1"/>
    <property type="molecule type" value="Genomic_DNA"/>
</dbReference>
<evidence type="ECO:0000256" key="8">
    <source>
        <dbReference type="ARBA" id="ARBA00022605"/>
    </source>
</evidence>
<feature type="binding site" evidence="11">
    <location>
        <position position="73"/>
    </location>
    <ligand>
        <name>Mg(2+)</name>
        <dbReference type="ChEBI" id="CHEBI:18420"/>
    </ligand>
</feature>
<protein>
    <recommendedName>
        <fullName evidence="11">Phosphoribosyl-AMP cyclohydrolase</fullName>
        <shortName evidence="11">PRA-CH</shortName>
        <ecNumber evidence="11">3.5.4.19</ecNumber>
    </recommendedName>
</protein>
<comment type="pathway">
    <text evidence="3 11">Amino-acid biosynthesis; L-histidine biosynthesis; L-histidine from 5-phospho-alpha-D-ribose 1-diphosphate: step 3/9.</text>
</comment>
<evidence type="ECO:0000259" key="12">
    <source>
        <dbReference type="Pfam" id="PF01502"/>
    </source>
</evidence>
<dbReference type="PANTHER" id="PTHR42945:SF1">
    <property type="entry name" value="HISTIDINE BIOSYNTHESIS BIFUNCTIONAL PROTEIN HIS7"/>
    <property type="match status" value="1"/>
</dbReference>
<feature type="domain" description="Phosphoribosyl-AMP cyclohydrolase" evidence="12">
    <location>
        <begin position="26"/>
        <end position="99"/>
    </location>
</feature>
<evidence type="ECO:0000256" key="4">
    <source>
        <dbReference type="ARBA" id="ARBA00005204"/>
    </source>
</evidence>
<dbReference type="GO" id="GO:0004635">
    <property type="term" value="F:phosphoribosyl-AMP cyclohydrolase activity"/>
    <property type="evidence" value="ECO:0007669"/>
    <property type="project" value="UniProtKB-UniRule"/>
</dbReference>
<evidence type="ECO:0000313" key="13">
    <source>
        <dbReference type="EMBL" id="KAB1480019.1"/>
    </source>
</evidence>
<evidence type="ECO:0000256" key="2">
    <source>
        <dbReference type="ARBA" id="ARBA00001460"/>
    </source>
</evidence>
<evidence type="ECO:0000313" key="14">
    <source>
        <dbReference type="Proteomes" id="UP000434554"/>
    </source>
</evidence>
<comment type="cofactor">
    <cofactor evidence="11">
        <name>Zn(2+)</name>
        <dbReference type="ChEBI" id="CHEBI:29105"/>
    </cofactor>
    <text evidence="11">Binds 1 zinc ion per subunit.</text>
</comment>
<proteinExistence type="inferred from homology"/>
<dbReference type="Pfam" id="PF01502">
    <property type="entry name" value="PRA-CH"/>
    <property type="match status" value="1"/>
</dbReference>
<keyword evidence="9 11" id="KW-0378">Hydrolase</keyword>
<dbReference type="HAMAP" id="MF_01021">
    <property type="entry name" value="HisI"/>
    <property type="match status" value="1"/>
</dbReference>
<reference evidence="13 14" key="1">
    <citation type="submission" date="2019-09" db="EMBL/GenBank/DDBJ databases">
        <title>Draft genome sequence of 3 type strains from the CCUG.</title>
        <authorList>
            <person name="Pineiro-Iglesias B."/>
            <person name="Tunovic T."/>
            <person name="Unosson C."/>
            <person name="Inganas E."/>
            <person name="Ohlen M."/>
            <person name="Cardew S."/>
            <person name="Jensie-Markopoulos S."/>
            <person name="Salva-Serra F."/>
            <person name="Jaen-Luchoro D."/>
            <person name="Karlsson R."/>
            <person name="Svensson-Stadler L."/>
            <person name="Chun J."/>
            <person name="Moore E."/>
        </authorList>
    </citation>
    <scope>NUCLEOTIDE SEQUENCE [LARGE SCALE GENOMIC DNA]</scope>
    <source>
        <strain evidence="13 14">CCUG 65427</strain>
    </source>
</reference>
<evidence type="ECO:0000256" key="11">
    <source>
        <dbReference type="HAMAP-Rule" id="MF_01021"/>
    </source>
</evidence>
<comment type="pathway">
    <text evidence="4">Amino-acid biosynthesis; L-histidine biosynthesis; L-histidine from 5-phospho-alpha-D-ribose 1-diphosphate: step 2/9.</text>
</comment>
<evidence type="ECO:0000256" key="1">
    <source>
        <dbReference type="ARBA" id="ARBA00000024"/>
    </source>
</evidence>
<dbReference type="GO" id="GO:0000105">
    <property type="term" value="P:L-histidine biosynthetic process"/>
    <property type="evidence" value="ECO:0007669"/>
    <property type="project" value="UniProtKB-UniRule"/>
</dbReference>
<sequence length="105" mass="11874">MMPDFAKGQGLLPTVVVDTVTKEVLMVAYMNQESYERTLQSGETWFWSRSRQELWHKGATSGHTQKVVRAALDCDRDTLLLEVIPNGPACHTGARSCFFNEIKLK</sequence>
<feature type="binding site" evidence="11">
    <location>
        <position position="90"/>
    </location>
    <ligand>
        <name>Zn(2+)</name>
        <dbReference type="ChEBI" id="CHEBI:29105"/>
        <note>ligand shared between dimeric partners</note>
    </ligand>
</feature>
<dbReference type="Gene3D" id="3.10.20.810">
    <property type="entry name" value="Phosphoribosyl-AMP cyclohydrolase"/>
    <property type="match status" value="1"/>
</dbReference>
<comment type="catalytic activity">
    <reaction evidence="2">
        <text>1-(5-phospho-beta-D-ribosyl)-ATP + H2O = 1-(5-phospho-beta-D-ribosyl)-5'-AMP + diphosphate + H(+)</text>
        <dbReference type="Rhea" id="RHEA:22828"/>
        <dbReference type="ChEBI" id="CHEBI:15377"/>
        <dbReference type="ChEBI" id="CHEBI:15378"/>
        <dbReference type="ChEBI" id="CHEBI:33019"/>
        <dbReference type="ChEBI" id="CHEBI:59457"/>
        <dbReference type="ChEBI" id="CHEBI:73183"/>
        <dbReference type="EC" id="3.6.1.31"/>
    </reaction>
</comment>
<keyword evidence="11" id="KW-0460">Magnesium</keyword>
<feature type="binding site" evidence="11">
    <location>
        <position position="77"/>
    </location>
    <ligand>
        <name>Mg(2+)</name>
        <dbReference type="ChEBI" id="CHEBI:18420"/>
    </ligand>
</feature>
<organism evidence="13 14">
    <name type="scientific">Veillonella seminalis</name>
    <dbReference type="NCBI Taxonomy" id="1502943"/>
    <lineage>
        <taxon>Bacteria</taxon>
        <taxon>Bacillati</taxon>
        <taxon>Bacillota</taxon>
        <taxon>Negativicutes</taxon>
        <taxon>Veillonellales</taxon>
        <taxon>Veillonellaceae</taxon>
        <taxon>Veillonella</taxon>
    </lineage>
</organism>
<comment type="subcellular location">
    <subcellularLocation>
        <location evidence="11">Cytoplasm</location>
    </subcellularLocation>
</comment>